<protein>
    <submittedName>
        <fullName evidence="1">Uncharacterized protein</fullName>
    </submittedName>
</protein>
<comment type="caution">
    <text evidence="1">The sequence shown here is derived from an EMBL/GenBank/DDBJ whole genome shotgun (WGS) entry which is preliminary data.</text>
</comment>
<accession>A0ACC1SUZ0</accession>
<evidence type="ECO:0000313" key="2">
    <source>
        <dbReference type="Proteomes" id="UP001148629"/>
    </source>
</evidence>
<dbReference type="Proteomes" id="UP001148629">
    <property type="component" value="Unassembled WGS sequence"/>
</dbReference>
<keyword evidence="2" id="KW-1185">Reference proteome</keyword>
<organism evidence="1 2">
    <name type="scientific">Fusarium decemcellulare</name>
    <dbReference type="NCBI Taxonomy" id="57161"/>
    <lineage>
        <taxon>Eukaryota</taxon>
        <taxon>Fungi</taxon>
        <taxon>Dikarya</taxon>
        <taxon>Ascomycota</taxon>
        <taxon>Pezizomycotina</taxon>
        <taxon>Sordariomycetes</taxon>
        <taxon>Hypocreomycetidae</taxon>
        <taxon>Hypocreales</taxon>
        <taxon>Nectriaceae</taxon>
        <taxon>Fusarium</taxon>
        <taxon>Fusarium decemcellulare species complex</taxon>
    </lineage>
</organism>
<dbReference type="EMBL" id="JANRMS010000098">
    <property type="protein sequence ID" value="KAJ3546861.1"/>
    <property type="molecule type" value="Genomic_DNA"/>
</dbReference>
<reference evidence="1" key="1">
    <citation type="submission" date="2022-08" db="EMBL/GenBank/DDBJ databases">
        <title>Genome Sequence of Fusarium decemcellulare.</title>
        <authorList>
            <person name="Buettner E."/>
        </authorList>
    </citation>
    <scope>NUCLEOTIDE SEQUENCE</scope>
    <source>
        <strain evidence="1">Babe19</strain>
    </source>
</reference>
<sequence length="796" mass="89998">MASLHLCEPPYPLGDTEDDIRKDPKLCRTCWNLYGGSANTAIPLAGIAMHEQTGTRNAARAAQRGDNVDQASAWAGPGRIDYTSWEINVFLSDVPDAIKEGCVSCLLLYEALAKLTKGALDLGDPELWLIINFCKGDVMTLKLFRGGLPVYFDMFSDSAASDTTDMELVEVYCLYTLPGSPCPWPTIGSFTTLEKPYGSLPPVYGGPARHIEPDPSCEASFDMIKGWIKTCKETHAICSEAVSKTTRSLPKRVVDTGPESNDGIHIFEHDDRTQRIDEPYIALSHCWGKSVHFTSTIDTIDQWKVNIPFGSLPKTFKDAITISRKLGIRYIWIDSVCIIQGDKEDWKTEAGKMASIYHGADLVLSATGSVDGNGGCLSQREPFITVSGTFPDGKPFDIYGRIPIQHDVFGWDTEPKMAKGSSNPISGTVLGNVSDFPLISRAWCFQERLLATRILHYTKDEIVFDCLSSMECECGRLDKHEGDPLVPARRIIKTGHKYITGTTSLTSRWHNEDITPKKKEKEDITHKEEEEEDITLKGKELKEEGKDFNQHHELWWDLIVQYSQKQITYRTDGLPAVGGLATKWSNNLTGKYLAGLWEKDLLNHMRWFPDEKDSGKELEYIAPSWSWLSAHRGVTWGVETFARNKFFVKVDFDRTNCQLQLDGDNEFGKVKSGYIFLTARIMPVTLYSNGSVRWLKTKGHDNRTQFDRPDSLFRLRHLEGNELFCLRFCTNHSTRNAYDDDSALVLAKADPNVLEKQAQEVKNFQHVYQRVGFIRNYRARSWNHERESTEVAMYLI</sequence>
<gene>
    <name evidence="1" type="ORF">NM208_g1791</name>
</gene>
<name>A0ACC1SUZ0_9HYPO</name>
<proteinExistence type="predicted"/>
<evidence type="ECO:0000313" key="1">
    <source>
        <dbReference type="EMBL" id="KAJ3546861.1"/>
    </source>
</evidence>